<keyword evidence="2" id="KW-1133">Transmembrane helix</keyword>
<organism evidence="3 4">
    <name type="scientific">Penicillium cosmopolitanum</name>
    <dbReference type="NCBI Taxonomy" id="1131564"/>
    <lineage>
        <taxon>Eukaryota</taxon>
        <taxon>Fungi</taxon>
        <taxon>Dikarya</taxon>
        <taxon>Ascomycota</taxon>
        <taxon>Pezizomycotina</taxon>
        <taxon>Eurotiomycetes</taxon>
        <taxon>Eurotiomycetidae</taxon>
        <taxon>Eurotiales</taxon>
        <taxon>Aspergillaceae</taxon>
        <taxon>Penicillium</taxon>
    </lineage>
</organism>
<feature type="transmembrane region" description="Helical" evidence="2">
    <location>
        <begin position="20"/>
        <end position="36"/>
    </location>
</feature>
<sequence length="79" mass="8342">MAALTRNSITGRKPMKSTSIALMSIVGVVAMFRLMAKRGTTMTASEEVETSRGGSAQTDVGNKTARPPRTYPVPRGGSI</sequence>
<evidence type="ECO:0000313" key="4">
    <source>
        <dbReference type="Proteomes" id="UP001147747"/>
    </source>
</evidence>
<dbReference type="RefSeq" id="XP_056486627.1">
    <property type="nucleotide sequence ID" value="XM_056636007.1"/>
</dbReference>
<dbReference type="Proteomes" id="UP001147747">
    <property type="component" value="Unassembled WGS sequence"/>
</dbReference>
<name>A0A9W9VTC9_9EURO</name>
<dbReference type="OrthoDB" id="4480828at2759"/>
<dbReference type="EMBL" id="JAPZBU010000009">
    <property type="protein sequence ID" value="KAJ5388829.1"/>
    <property type="molecule type" value="Genomic_DNA"/>
</dbReference>
<accession>A0A9W9VTC9</accession>
<evidence type="ECO:0000313" key="3">
    <source>
        <dbReference type="EMBL" id="KAJ5388829.1"/>
    </source>
</evidence>
<proteinExistence type="predicted"/>
<dbReference type="GeneID" id="81374987"/>
<dbReference type="AlphaFoldDB" id="A0A9W9VTC9"/>
<comment type="caution">
    <text evidence="3">The sequence shown here is derived from an EMBL/GenBank/DDBJ whole genome shotgun (WGS) entry which is preliminary data.</text>
</comment>
<feature type="region of interest" description="Disordered" evidence="1">
    <location>
        <begin position="41"/>
        <end position="79"/>
    </location>
</feature>
<gene>
    <name evidence="3" type="ORF">N7509_011370</name>
</gene>
<evidence type="ECO:0000256" key="1">
    <source>
        <dbReference type="SAM" id="MobiDB-lite"/>
    </source>
</evidence>
<keyword evidence="2" id="KW-0812">Transmembrane</keyword>
<evidence type="ECO:0000256" key="2">
    <source>
        <dbReference type="SAM" id="Phobius"/>
    </source>
</evidence>
<keyword evidence="4" id="KW-1185">Reference proteome</keyword>
<reference evidence="3" key="1">
    <citation type="submission" date="2022-12" db="EMBL/GenBank/DDBJ databases">
        <authorList>
            <person name="Petersen C."/>
        </authorList>
    </citation>
    <scope>NUCLEOTIDE SEQUENCE</scope>
    <source>
        <strain evidence="3">IBT 29677</strain>
    </source>
</reference>
<feature type="compositionally biased region" description="Polar residues" evidence="1">
    <location>
        <begin position="52"/>
        <end position="61"/>
    </location>
</feature>
<reference evidence="3" key="2">
    <citation type="journal article" date="2023" name="IMA Fungus">
        <title>Comparative genomic study of the Penicillium genus elucidates a diverse pangenome and 15 lateral gene transfer events.</title>
        <authorList>
            <person name="Petersen C."/>
            <person name="Sorensen T."/>
            <person name="Nielsen M.R."/>
            <person name="Sondergaard T.E."/>
            <person name="Sorensen J.L."/>
            <person name="Fitzpatrick D.A."/>
            <person name="Frisvad J.C."/>
            <person name="Nielsen K.L."/>
        </authorList>
    </citation>
    <scope>NUCLEOTIDE SEQUENCE</scope>
    <source>
        <strain evidence="3">IBT 29677</strain>
    </source>
</reference>
<protein>
    <submittedName>
        <fullName evidence="3">Uncharacterized protein</fullName>
    </submittedName>
</protein>
<keyword evidence="2" id="KW-0472">Membrane</keyword>